<feature type="compositionally biased region" description="Basic residues" evidence="1">
    <location>
        <begin position="67"/>
        <end position="77"/>
    </location>
</feature>
<dbReference type="AlphaFoldDB" id="A0A9J5VZM5"/>
<evidence type="ECO:0000313" key="2">
    <source>
        <dbReference type="EMBL" id="KAG5568535.1"/>
    </source>
</evidence>
<accession>A0A9J5VZM5</accession>
<comment type="caution">
    <text evidence="2">The sequence shown here is derived from an EMBL/GenBank/DDBJ whole genome shotgun (WGS) entry which is preliminary data.</text>
</comment>
<keyword evidence="3" id="KW-1185">Reference proteome</keyword>
<evidence type="ECO:0000256" key="1">
    <source>
        <dbReference type="SAM" id="MobiDB-lite"/>
    </source>
</evidence>
<dbReference type="Proteomes" id="UP000824120">
    <property type="component" value="Unassembled WGS sequence"/>
</dbReference>
<feature type="region of interest" description="Disordered" evidence="1">
    <location>
        <begin position="57"/>
        <end position="84"/>
    </location>
</feature>
<reference evidence="2" key="1">
    <citation type="submission" date="2020-09" db="EMBL/GenBank/DDBJ databases">
        <title>De no assembly of potato wild relative species, Solanum commersonii.</title>
        <authorList>
            <person name="Cho K."/>
        </authorList>
    </citation>
    <scope>NUCLEOTIDE SEQUENCE</scope>
    <source>
        <strain evidence="2">LZ3.2</strain>
        <tissue evidence="2">Leaf</tissue>
    </source>
</reference>
<proteinExistence type="predicted"/>
<gene>
    <name evidence="2" type="ORF">H5410_064450</name>
</gene>
<dbReference type="EMBL" id="JACXVP010000097">
    <property type="protein sequence ID" value="KAG5568535.1"/>
    <property type="molecule type" value="Genomic_DNA"/>
</dbReference>
<organism evidence="2 3">
    <name type="scientific">Solanum commersonii</name>
    <name type="common">Commerson's wild potato</name>
    <name type="synonym">Commerson's nightshade</name>
    <dbReference type="NCBI Taxonomy" id="4109"/>
    <lineage>
        <taxon>Eukaryota</taxon>
        <taxon>Viridiplantae</taxon>
        <taxon>Streptophyta</taxon>
        <taxon>Embryophyta</taxon>
        <taxon>Tracheophyta</taxon>
        <taxon>Spermatophyta</taxon>
        <taxon>Magnoliopsida</taxon>
        <taxon>eudicotyledons</taxon>
        <taxon>Gunneridae</taxon>
        <taxon>Pentapetalae</taxon>
        <taxon>asterids</taxon>
        <taxon>lamiids</taxon>
        <taxon>Solanales</taxon>
        <taxon>Solanaceae</taxon>
        <taxon>Solanoideae</taxon>
        <taxon>Solaneae</taxon>
        <taxon>Solanum</taxon>
    </lineage>
</organism>
<protein>
    <submittedName>
        <fullName evidence="2">Uncharacterized protein</fullName>
    </submittedName>
</protein>
<evidence type="ECO:0000313" key="3">
    <source>
        <dbReference type="Proteomes" id="UP000824120"/>
    </source>
</evidence>
<sequence length="84" mass="9874">MEEIRRLGIKPTKTRTKTGDKSYKAKLYLNGANGKLLQNYRTQISDHKFKMLRRRQYHSGTSTWNRSTKKIAKKTKAKIMEDKA</sequence>
<name>A0A9J5VZM5_SOLCO</name>